<keyword evidence="1" id="KW-0175">Coiled coil</keyword>
<feature type="coiled-coil region" evidence="1">
    <location>
        <begin position="22"/>
        <end position="57"/>
    </location>
</feature>
<keyword evidence="3" id="KW-1185">Reference proteome</keyword>
<accession>A0A8J3YDB6</accession>
<dbReference type="Proteomes" id="UP000652013">
    <property type="component" value="Unassembled WGS sequence"/>
</dbReference>
<dbReference type="AlphaFoldDB" id="A0A8J3YDB6"/>
<evidence type="ECO:0000313" key="2">
    <source>
        <dbReference type="EMBL" id="GIJ06691.1"/>
    </source>
</evidence>
<name>A0A8J3YDB6_9ACTN</name>
<organism evidence="2 3">
    <name type="scientific">Spirilliplanes yamanashiensis</name>
    <dbReference type="NCBI Taxonomy" id="42233"/>
    <lineage>
        <taxon>Bacteria</taxon>
        <taxon>Bacillati</taxon>
        <taxon>Actinomycetota</taxon>
        <taxon>Actinomycetes</taxon>
        <taxon>Micromonosporales</taxon>
        <taxon>Micromonosporaceae</taxon>
        <taxon>Spirilliplanes</taxon>
    </lineage>
</organism>
<dbReference type="EMBL" id="BOOY01000044">
    <property type="protein sequence ID" value="GIJ06691.1"/>
    <property type="molecule type" value="Genomic_DNA"/>
</dbReference>
<gene>
    <name evidence="2" type="ORF">Sya03_60430</name>
</gene>
<dbReference type="RefSeq" id="WP_203941858.1">
    <property type="nucleotide sequence ID" value="NZ_BAAAGJ010000021.1"/>
</dbReference>
<evidence type="ECO:0000313" key="3">
    <source>
        <dbReference type="Proteomes" id="UP000652013"/>
    </source>
</evidence>
<sequence>MTARPAPAAVRAALGPVRAALVRRARAEAARLRAAAAAEAAERLAAARARAAEITAEAERGGQADAETLGAATVAAAGRDARRLALAAQRRAWDGLRAAVRRQLTVPGSREALAARVVAALGPAATLTEIPGGVAGEVPGRRVELTLDALADEAVGRLGPAVAELWRP</sequence>
<proteinExistence type="predicted"/>
<reference evidence="2" key="1">
    <citation type="submission" date="2021-01" db="EMBL/GenBank/DDBJ databases">
        <title>Whole genome shotgun sequence of Spirilliplanes yamanashiensis NBRC 15828.</title>
        <authorList>
            <person name="Komaki H."/>
            <person name="Tamura T."/>
        </authorList>
    </citation>
    <scope>NUCLEOTIDE SEQUENCE</scope>
    <source>
        <strain evidence="2">NBRC 15828</strain>
    </source>
</reference>
<evidence type="ECO:0000256" key="1">
    <source>
        <dbReference type="SAM" id="Coils"/>
    </source>
</evidence>
<comment type="caution">
    <text evidence="2">The sequence shown here is derived from an EMBL/GenBank/DDBJ whole genome shotgun (WGS) entry which is preliminary data.</text>
</comment>
<protein>
    <submittedName>
        <fullName evidence="2">Uncharacterized protein</fullName>
    </submittedName>
</protein>